<reference evidence="1" key="1">
    <citation type="journal article" date="2015" name="Nature">
        <title>Complex archaea that bridge the gap between prokaryotes and eukaryotes.</title>
        <authorList>
            <person name="Spang A."/>
            <person name="Saw J.H."/>
            <person name="Jorgensen S.L."/>
            <person name="Zaremba-Niedzwiedzka K."/>
            <person name="Martijn J."/>
            <person name="Lind A.E."/>
            <person name="van Eijk R."/>
            <person name="Schleper C."/>
            <person name="Guy L."/>
            <person name="Ettema T.J."/>
        </authorList>
    </citation>
    <scope>NUCLEOTIDE SEQUENCE</scope>
</reference>
<dbReference type="AlphaFoldDB" id="A0A0F9BX84"/>
<evidence type="ECO:0000313" key="1">
    <source>
        <dbReference type="EMBL" id="KKL18522.1"/>
    </source>
</evidence>
<proteinExistence type="predicted"/>
<name>A0A0F9BX84_9ZZZZ</name>
<gene>
    <name evidence="1" type="ORF">LCGC14_2474680</name>
</gene>
<accession>A0A0F9BX84</accession>
<feature type="non-terminal residue" evidence="1">
    <location>
        <position position="508"/>
    </location>
</feature>
<sequence>AVQPKINQTLDPVSRTYRNTVELEMTTPKSGALLVTDAKVALKWYDTFGNEVYMYPALLKEPIPANKIIRALRAVGNRTYTYKPVDFGNIDNLPRTSAPQIEAYVRKNNMMITGSTAENTWTKTTKPAVDLDLTSLRNTAKVDADALARIIQDSSGFETRVVKPPNRDVFRIQKLNPKTGKWEQVSDVLDYSVHKTYNPKVKNYKPVDVEGIKVEHPLEQAERIVQKATEYPMPLEKHRGHPKRLKWIAEAILDAPGGRDLSASNKEILNTLATRLDYTTIRADIQKLTTNKLKNLVDSIRDSVNARRVRILKPDGTEDTVARDIVDDYDRWLARNPNATVADQNKVRLQLLDDATDTYIERLLRTNPKALEVSRSDADVKRLIRDIYNSRAKVDAEVEKMGYAEFERQLIGGQELLAENATRIYRQKILPYETPRALYVPTYLRYAPERPEDRLARIDRALAELARPELPMERAVLAEEIPLVGLREFPPEISERPVITERIIPTEV</sequence>
<comment type="caution">
    <text evidence="1">The sequence shown here is derived from an EMBL/GenBank/DDBJ whole genome shotgun (WGS) entry which is preliminary data.</text>
</comment>
<dbReference type="EMBL" id="LAZR01038836">
    <property type="protein sequence ID" value="KKL18522.1"/>
    <property type="molecule type" value="Genomic_DNA"/>
</dbReference>
<protein>
    <submittedName>
        <fullName evidence="1">Uncharacterized protein</fullName>
    </submittedName>
</protein>
<feature type="non-terminal residue" evidence="1">
    <location>
        <position position="1"/>
    </location>
</feature>
<organism evidence="1">
    <name type="scientific">marine sediment metagenome</name>
    <dbReference type="NCBI Taxonomy" id="412755"/>
    <lineage>
        <taxon>unclassified sequences</taxon>
        <taxon>metagenomes</taxon>
        <taxon>ecological metagenomes</taxon>
    </lineage>
</organism>